<proteinExistence type="predicted"/>
<evidence type="ECO:0000259" key="7">
    <source>
        <dbReference type="Pfam" id="PF07967"/>
    </source>
</evidence>
<dbReference type="PANTHER" id="PTHR15835:SF6">
    <property type="entry name" value="ZINC FINGER C3HC-TYPE PROTEIN 1"/>
    <property type="match status" value="1"/>
</dbReference>
<evidence type="ECO:0000256" key="1">
    <source>
        <dbReference type="ARBA" id="ARBA00004123"/>
    </source>
</evidence>
<dbReference type="GO" id="GO:0008270">
    <property type="term" value="F:zinc ion binding"/>
    <property type="evidence" value="ECO:0007669"/>
    <property type="project" value="UniProtKB-KW"/>
</dbReference>
<keyword evidence="2" id="KW-0479">Metal-binding</keyword>
<feature type="region of interest" description="Disordered" evidence="6">
    <location>
        <begin position="330"/>
        <end position="349"/>
    </location>
</feature>
<comment type="subcellular location">
    <subcellularLocation>
        <location evidence="1">Nucleus</location>
    </subcellularLocation>
</comment>
<gene>
    <name evidence="9" type="ORF">FISHEDRAFT_37592</name>
</gene>
<evidence type="ECO:0000259" key="8">
    <source>
        <dbReference type="Pfam" id="PF08600"/>
    </source>
</evidence>
<evidence type="ECO:0000256" key="3">
    <source>
        <dbReference type="ARBA" id="ARBA00022771"/>
    </source>
</evidence>
<dbReference type="InterPro" id="IPR013909">
    <property type="entry name" value="NuBaID_C"/>
</dbReference>
<accession>A0A0D7AHI5</accession>
<dbReference type="Pfam" id="PF08600">
    <property type="entry name" value="NuBaID_C"/>
    <property type="match status" value="1"/>
</dbReference>
<feature type="domain" description="NuBaID C-terminal" evidence="8">
    <location>
        <begin position="370"/>
        <end position="435"/>
    </location>
</feature>
<evidence type="ECO:0000256" key="6">
    <source>
        <dbReference type="SAM" id="MobiDB-lite"/>
    </source>
</evidence>
<dbReference type="Pfam" id="PF07967">
    <property type="entry name" value="zf-C3HC"/>
    <property type="match status" value="1"/>
</dbReference>
<evidence type="ECO:0000313" key="10">
    <source>
        <dbReference type="Proteomes" id="UP000054144"/>
    </source>
</evidence>
<feature type="domain" description="C3HC-type" evidence="7">
    <location>
        <begin position="121"/>
        <end position="234"/>
    </location>
</feature>
<dbReference type="AlphaFoldDB" id="A0A0D7AHI5"/>
<keyword evidence="10" id="KW-1185">Reference proteome</keyword>
<dbReference type="GO" id="GO:0005634">
    <property type="term" value="C:nucleus"/>
    <property type="evidence" value="ECO:0007669"/>
    <property type="project" value="UniProtKB-SubCell"/>
</dbReference>
<evidence type="ECO:0000256" key="2">
    <source>
        <dbReference type="ARBA" id="ARBA00022723"/>
    </source>
</evidence>
<organism evidence="9 10">
    <name type="scientific">Fistulina hepatica ATCC 64428</name>
    <dbReference type="NCBI Taxonomy" id="1128425"/>
    <lineage>
        <taxon>Eukaryota</taxon>
        <taxon>Fungi</taxon>
        <taxon>Dikarya</taxon>
        <taxon>Basidiomycota</taxon>
        <taxon>Agaricomycotina</taxon>
        <taxon>Agaricomycetes</taxon>
        <taxon>Agaricomycetidae</taxon>
        <taxon>Agaricales</taxon>
        <taxon>Fistulinaceae</taxon>
        <taxon>Fistulina</taxon>
    </lineage>
</organism>
<dbReference type="Proteomes" id="UP000054144">
    <property type="component" value="Unassembled WGS sequence"/>
</dbReference>
<keyword evidence="3" id="KW-0863">Zinc-finger</keyword>
<keyword evidence="4" id="KW-0862">Zinc</keyword>
<sequence>MHFQRKLDDAFNKLDVAVAGVDDTGKPPMKRTHTARSLQSTLAKYGISRKTSCVSQHDNVQVPCLLAICRRILKPSEKVSQSTPRLTALLSRAAARTRKVLPLFSNSSPDTTSPEAEYSPSSVDLFLSRLATFKLTTYANKPSSVDAVAAARCGWINEGKDRLLCKICYASWVVASTAGMSRDAANTLLEKQRTNLVEIHKVHCPWRAEQCDPSIYCIPLQSPAAMVRTLRNNALQLEEPLRDVDANHPLTVTQLHSLRRAILVCPLLPPPLIEDAADDNESRRSSPEAEHQLSDKAILAALFGWSPAPPPAPPRVPSLSRAVSRATTFSRASSVSGAPSRAPSVAHDFTPGASELSSLARPVPMHASTSLASSVLHCVLCQRRIGLWAFVASPHDNASAPSTSKSTFASSPTRRFDLLKEHRAFCPYVVRSTMVPSLARVADSTRSPRSRVLSGMAVHSAANPNALMEGWRAVLTVVLRYGAGQQKAKARLQGLGSVHPTDGTQNVLAEEPAEEDDVVDAILAGVKRRGGRDLVKYVKGILGSS</sequence>
<dbReference type="PANTHER" id="PTHR15835">
    <property type="entry name" value="NUCLEAR-INTERACTING PARTNER OF ALK"/>
    <property type="match status" value="1"/>
</dbReference>
<dbReference type="EMBL" id="KN881666">
    <property type="protein sequence ID" value="KIY51204.1"/>
    <property type="molecule type" value="Genomic_DNA"/>
</dbReference>
<dbReference type="OrthoDB" id="2592092at2759"/>
<evidence type="ECO:0000256" key="5">
    <source>
        <dbReference type="ARBA" id="ARBA00023242"/>
    </source>
</evidence>
<reference evidence="9 10" key="1">
    <citation type="journal article" date="2015" name="Fungal Genet. Biol.">
        <title>Evolution of novel wood decay mechanisms in Agaricales revealed by the genome sequences of Fistulina hepatica and Cylindrobasidium torrendii.</title>
        <authorList>
            <person name="Floudas D."/>
            <person name="Held B.W."/>
            <person name="Riley R."/>
            <person name="Nagy L.G."/>
            <person name="Koehler G."/>
            <person name="Ransdell A.S."/>
            <person name="Younus H."/>
            <person name="Chow J."/>
            <person name="Chiniquy J."/>
            <person name="Lipzen A."/>
            <person name="Tritt A."/>
            <person name="Sun H."/>
            <person name="Haridas S."/>
            <person name="LaButti K."/>
            <person name="Ohm R.A."/>
            <person name="Kues U."/>
            <person name="Blanchette R.A."/>
            <person name="Grigoriev I.V."/>
            <person name="Minto R.E."/>
            <person name="Hibbett D.S."/>
        </authorList>
    </citation>
    <scope>NUCLEOTIDE SEQUENCE [LARGE SCALE GENOMIC DNA]</scope>
    <source>
        <strain evidence="9 10">ATCC 64428</strain>
    </source>
</reference>
<dbReference type="InterPro" id="IPR012935">
    <property type="entry name" value="NuBaID_N"/>
</dbReference>
<evidence type="ECO:0000256" key="4">
    <source>
        <dbReference type="ARBA" id="ARBA00022833"/>
    </source>
</evidence>
<evidence type="ECO:0000313" key="9">
    <source>
        <dbReference type="EMBL" id="KIY51204.1"/>
    </source>
</evidence>
<keyword evidence="5" id="KW-0539">Nucleus</keyword>
<name>A0A0D7AHI5_9AGAR</name>
<protein>
    <submittedName>
        <fullName evidence="9">Zf-C3HC-domain-containing protein</fullName>
    </submittedName>
</protein>